<dbReference type="EC" id="1.3.1.48" evidence="4"/>
<dbReference type="Gene3D" id="3.40.50.720">
    <property type="entry name" value="NAD(P)-binding Rossmann-like Domain"/>
    <property type="match status" value="1"/>
</dbReference>
<dbReference type="GO" id="GO:0047522">
    <property type="term" value="F:15-oxoprostaglandin 13-reductase [NAD(P)+] activity"/>
    <property type="evidence" value="ECO:0007669"/>
    <property type="project" value="UniProtKB-EC"/>
</dbReference>
<comment type="catalytic activity">
    <reaction evidence="31">
        <text>(5S,12S)-dihydroxy-(6E,10E,12E,14Z)-eicosatetraenoate + NADP(+) = 12-oxo-(5S)-hydroxy-(6E,8E,10E,14Z)-eicosatetraenoate + NADPH + H(+)</text>
        <dbReference type="Rhea" id="RHEA:51212"/>
        <dbReference type="ChEBI" id="CHEBI:15378"/>
        <dbReference type="ChEBI" id="CHEBI:57783"/>
        <dbReference type="ChEBI" id="CHEBI:58349"/>
        <dbReference type="ChEBI" id="CHEBI:133974"/>
        <dbReference type="ChEBI" id="CHEBI:133975"/>
    </reaction>
    <physiologicalReaction direction="left-to-right" evidence="31">
        <dbReference type="Rhea" id="RHEA:51213"/>
    </physiologicalReaction>
</comment>
<dbReference type="GO" id="GO:0005737">
    <property type="term" value="C:cytoplasm"/>
    <property type="evidence" value="ECO:0007669"/>
    <property type="project" value="UniProtKB-SubCell"/>
</dbReference>
<evidence type="ECO:0000256" key="5">
    <source>
        <dbReference type="ARBA" id="ARBA00012410"/>
    </source>
</evidence>
<evidence type="ECO:0000256" key="9">
    <source>
        <dbReference type="ARBA" id="ARBA00022553"/>
    </source>
</evidence>
<keyword evidence="13" id="KW-0560">Oxidoreductase</keyword>
<keyword evidence="7" id="KW-0963">Cytoplasm</keyword>
<comment type="catalytic activity">
    <reaction evidence="33">
        <text>an n-alkanal + NADP(+) = an alk-2-enal + NADPH + H(+)</text>
        <dbReference type="Rhea" id="RHEA:13737"/>
        <dbReference type="ChEBI" id="CHEBI:12834"/>
        <dbReference type="ChEBI" id="CHEBI:13757"/>
        <dbReference type="ChEBI" id="CHEBI:15378"/>
        <dbReference type="ChEBI" id="CHEBI:57783"/>
        <dbReference type="ChEBI" id="CHEBI:58349"/>
        <dbReference type="EC" id="1.3.1.74"/>
    </reaction>
    <physiologicalReaction direction="right-to-left" evidence="33">
        <dbReference type="Rhea" id="RHEA:13739"/>
    </physiologicalReaction>
</comment>
<dbReference type="GO" id="GO:0006693">
    <property type="term" value="P:prostaglandin metabolic process"/>
    <property type="evidence" value="ECO:0007669"/>
    <property type="project" value="UniProtKB-KW"/>
</dbReference>
<organism evidence="36 37">
    <name type="scientific">Arctia plantaginis</name>
    <name type="common">Wood tiger moth</name>
    <name type="synonym">Phalaena plantaginis</name>
    <dbReference type="NCBI Taxonomy" id="874455"/>
    <lineage>
        <taxon>Eukaryota</taxon>
        <taxon>Metazoa</taxon>
        <taxon>Ecdysozoa</taxon>
        <taxon>Arthropoda</taxon>
        <taxon>Hexapoda</taxon>
        <taxon>Insecta</taxon>
        <taxon>Pterygota</taxon>
        <taxon>Neoptera</taxon>
        <taxon>Endopterygota</taxon>
        <taxon>Lepidoptera</taxon>
        <taxon>Glossata</taxon>
        <taxon>Ditrysia</taxon>
        <taxon>Noctuoidea</taxon>
        <taxon>Erebidae</taxon>
        <taxon>Arctiinae</taxon>
        <taxon>Arctia</taxon>
    </lineage>
</organism>
<dbReference type="InterPro" id="IPR036291">
    <property type="entry name" value="NAD(P)-bd_dom_sf"/>
</dbReference>
<evidence type="ECO:0000256" key="22">
    <source>
        <dbReference type="ARBA" id="ARBA00047742"/>
    </source>
</evidence>
<comment type="catalytic activity">
    <reaction evidence="22">
        <text>pentan-2-one + NADP(+) = (E)-pent-3-en-2-one + NADPH + H(+)</text>
        <dbReference type="Rhea" id="RHEA:50788"/>
        <dbReference type="ChEBI" id="CHEBI:15378"/>
        <dbReference type="ChEBI" id="CHEBI:16472"/>
        <dbReference type="ChEBI" id="CHEBI:57783"/>
        <dbReference type="ChEBI" id="CHEBI:58349"/>
        <dbReference type="ChEBI" id="CHEBI:145276"/>
    </reaction>
    <physiologicalReaction direction="right-to-left" evidence="22">
        <dbReference type="Rhea" id="RHEA:50790"/>
    </physiologicalReaction>
</comment>
<comment type="catalytic activity">
    <reaction evidence="32">
        <text>13,14-dihydro-15-oxo-prostaglandin E1 + NADP(+) = 15-oxoprostaglandin E1 + NADPH + H(+)</text>
        <dbReference type="Rhea" id="RHEA:50584"/>
        <dbReference type="ChEBI" id="CHEBI:15378"/>
        <dbReference type="ChEBI" id="CHEBI:57401"/>
        <dbReference type="ChEBI" id="CHEBI:57783"/>
        <dbReference type="ChEBI" id="CHEBI:58349"/>
        <dbReference type="ChEBI" id="CHEBI:133408"/>
    </reaction>
    <physiologicalReaction direction="right-to-left" evidence="32">
        <dbReference type="Rhea" id="RHEA:50586"/>
    </physiologicalReaction>
</comment>
<evidence type="ECO:0000256" key="30">
    <source>
        <dbReference type="ARBA" id="ARBA00048953"/>
    </source>
</evidence>
<dbReference type="FunFam" id="3.40.50.720:FF:000121">
    <property type="entry name" value="Prostaglandin reductase 2"/>
    <property type="match status" value="1"/>
</dbReference>
<dbReference type="OrthoDB" id="421226at2759"/>
<keyword evidence="11" id="KW-0521">NADP</keyword>
<evidence type="ECO:0000256" key="26">
    <source>
        <dbReference type="ARBA" id="ARBA00048066"/>
    </source>
</evidence>
<dbReference type="InterPro" id="IPR020843">
    <property type="entry name" value="ER"/>
</dbReference>
<comment type="subcellular location">
    <subcellularLocation>
        <location evidence="1">Cytoplasm</location>
    </subcellularLocation>
</comment>
<comment type="catalytic activity">
    <reaction evidence="34">
        <text>hexanal + NADP(+) = (E)-hex-2-enal + NADPH + H(+)</text>
        <dbReference type="Rhea" id="RHEA:50776"/>
        <dbReference type="ChEBI" id="CHEBI:15378"/>
        <dbReference type="ChEBI" id="CHEBI:28913"/>
        <dbReference type="ChEBI" id="CHEBI:57783"/>
        <dbReference type="ChEBI" id="CHEBI:58349"/>
        <dbReference type="ChEBI" id="CHEBI:88528"/>
    </reaction>
    <physiologicalReaction direction="right-to-left" evidence="34">
        <dbReference type="Rhea" id="RHEA:50778"/>
    </physiologicalReaction>
</comment>
<evidence type="ECO:0000256" key="8">
    <source>
        <dbReference type="ARBA" id="ARBA00022501"/>
    </source>
</evidence>
<dbReference type="InterPro" id="IPR013149">
    <property type="entry name" value="ADH-like_C"/>
</dbReference>
<evidence type="ECO:0000256" key="21">
    <source>
        <dbReference type="ARBA" id="ARBA00047617"/>
    </source>
</evidence>
<evidence type="ECO:0000256" key="18">
    <source>
        <dbReference type="ARBA" id="ARBA00032297"/>
    </source>
</evidence>
<evidence type="ECO:0000256" key="3">
    <source>
        <dbReference type="ARBA" id="ARBA00011852"/>
    </source>
</evidence>
<evidence type="ECO:0000256" key="4">
    <source>
        <dbReference type="ARBA" id="ARBA00011981"/>
    </source>
</evidence>
<evidence type="ECO:0000256" key="7">
    <source>
        <dbReference type="ARBA" id="ARBA00022490"/>
    </source>
</evidence>
<dbReference type="EC" id="1.3.1.74" evidence="5"/>
<dbReference type="InterPro" id="IPR014190">
    <property type="entry name" value="PTGR1"/>
</dbReference>
<evidence type="ECO:0000256" key="23">
    <source>
        <dbReference type="ARBA" id="ARBA00047871"/>
    </source>
</evidence>
<evidence type="ECO:0000256" key="10">
    <source>
        <dbReference type="ARBA" id="ARBA00022832"/>
    </source>
</evidence>
<evidence type="ECO:0000256" key="34">
    <source>
        <dbReference type="ARBA" id="ARBA00049368"/>
    </source>
</evidence>
<dbReference type="InterPro" id="IPR041694">
    <property type="entry name" value="ADH_N_2"/>
</dbReference>
<feature type="domain" description="Enoyl reductase (ER)" evidence="35">
    <location>
        <begin position="44"/>
        <end position="368"/>
    </location>
</feature>
<comment type="catalytic activity">
    <reaction evidence="25">
        <text>dodecanal + NADP(+) = (2E)-dodecenal + NADPH + H(+)</text>
        <dbReference type="Rhea" id="RHEA:50784"/>
        <dbReference type="ChEBI" id="CHEBI:15378"/>
        <dbReference type="ChEBI" id="CHEBI:27836"/>
        <dbReference type="ChEBI" id="CHEBI:57783"/>
        <dbReference type="ChEBI" id="CHEBI:58349"/>
        <dbReference type="ChEBI" id="CHEBI:133741"/>
    </reaction>
    <physiologicalReaction direction="right-to-left" evidence="25">
        <dbReference type="Rhea" id="RHEA:50786"/>
    </physiologicalReaction>
</comment>
<comment type="catalytic activity">
    <reaction evidence="21">
        <text>decanal + NADP(+) = (2E)-decenal + NADPH + H(+)</text>
        <dbReference type="Rhea" id="RHEA:50612"/>
        <dbReference type="ChEBI" id="CHEBI:15378"/>
        <dbReference type="ChEBI" id="CHEBI:31457"/>
        <dbReference type="ChEBI" id="CHEBI:57783"/>
        <dbReference type="ChEBI" id="CHEBI:58349"/>
        <dbReference type="ChEBI" id="CHEBI:133455"/>
    </reaction>
    <physiologicalReaction direction="right-to-left" evidence="21">
        <dbReference type="Rhea" id="RHEA:50614"/>
    </physiologicalReaction>
</comment>
<evidence type="ECO:0000256" key="32">
    <source>
        <dbReference type="ARBA" id="ARBA00049070"/>
    </source>
</evidence>
<dbReference type="EMBL" id="CADEBD010000388">
    <property type="protein sequence ID" value="CAB3252975.1"/>
    <property type="molecule type" value="Genomic_DNA"/>
</dbReference>
<dbReference type="SUPFAM" id="SSF50129">
    <property type="entry name" value="GroES-like"/>
    <property type="match status" value="2"/>
</dbReference>
<comment type="catalytic activity">
    <reaction evidence="29">
        <text>20-hydroxy-leukotriene B4 + NADP(+) = 12-oxo-20-hydroxy-leukotriene B4 + NADPH + H(+)</text>
        <dbReference type="Rhea" id="RHEA:51208"/>
        <dbReference type="ChEBI" id="CHEBI:15378"/>
        <dbReference type="ChEBI" id="CHEBI:57460"/>
        <dbReference type="ChEBI" id="CHEBI:57783"/>
        <dbReference type="ChEBI" id="CHEBI:58349"/>
        <dbReference type="ChEBI" id="CHEBI:133346"/>
    </reaction>
    <physiologicalReaction direction="left-to-right" evidence="29">
        <dbReference type="Rhea" id="RHEA:51209"/>
    </physiologicalReaction>
</comment>
<dbReference type="Gene3D" id="3.90.180.10">
    <property type="entry name" value="Medium-chain alcohol dehydrogenases, catalytic domain"/>
    <property type="match status" value="1"/>
</dbReference>
<comment type="subunit">
    <text evidence="3">Monomer or homodimer.</text>
</comment>
<keyword evidence="9" id="KW-0597">Phosphoprotein</keyword>
<evidence type="ECO:0000256" key="17">
    <source>
        <dbReference type="ARBA" id="ARBA00032255"/>
    </source>
</evidence>
<comment type="catalytic activity">
    <reaction evidence="26">
        <text>nonan-2-one + NADP(+) = (3E)-nonen-2-one + NADPH + H(+)</text>
        <dbReference type="Rhea" id="RHEA:50616"/>
        <dbReference type="ChEBI" id="CHEBI:15378"/>
        <dbReference type="ChEBI" id="CHEBI:57783"/>
        <dbReference type="ChEBI" id="CHEBI:58349"/>
        <dbReference type="ChEBI" id="CHEBI:77927"/>
        <dbReference type="ChEBI" id="CHEBI:133457"/>
    </reaction>
    <physiologicalReaction direction="right-to-left" evidence="26">
        <dbReference type="Rhea" id="RHEA:50618"/>
    </physiologicalReaction>
</comment>
<dbReference type="AlphaFoldDB" id="A0A8S1B134"/>
<evidence type="ECO:0000256" key="19">
    <source>
        <dbReference type="ARBA" id="ARBA00033119"/>
    </source>
</evidence>
<keyword evidence="15" id="KW-0379">Hydroxylation</keyword>
<protein>
    <recommendedName>
        <fullName evidence="6">Prostaglandin reductase 1</fullName>
        <ecNumber evidence="4">1.3.1.48</ecNumber>
        <ecNumber evidence="5">1.3.1.74</ecNumber>
    </recommendedName>
    <alternativeName>
        <fullName evidence="19">15-oxoprostaglandin 13-reductase</fullName>
    </alternativeName>
    <alternativeName>
        <fullName evidence="17">Dithiolethione-inducible gene 1 protein</fullName>
    </alternativeName>
    <alternativeName>
        <fullName evidence="16">Leukotriene B4 12-hydroxydehydrogenase</fullName>
    </alternativeName>
    <alternativeName>
        <fullName evidence="18">NAD(P)H-dependent alkenal/one oxidoreductase</fullName>
    </alternativeName>
</protein>
<evidence type="ECO:0000256" key="29">
    <source>
        <dbReference type="ARBA" id="ARBA00048591"/>
    </source>
</evidence>
<evidence type="ECO:0000313" key="36">
    <source>
        <dbReference type="EMBL" id="CAB3252975.1"/>
    </source>
</evidence>
<name>A0A8S1B134_ARCPL</name>
<evidence type="ECO:0000256" key="25">
    <source>
        <dbReference type="ARBA" id="ARBA00047903"/>
    </source>
</evidence>
<gene>
    <name evidence="36" type="ORF">APLA_LOCUS14181</name>
</gene>
<keyword evidence="14" id="KW-0443">Lipid metabolism</keyword>
<dbReference type="Pfam" id="PF16884">
    <property type="entry name" value="ADH_N_2"/>
    <property type="match status" value="1"/>
</dbReference>
<evidence type="ECO:0000256" key="11">
    <source>
        <dbReference type="ARBA" id="ARBA00022857"/>
    </source>
</evidence>
<evidence type="ECO:0000256" key="28">
    <source>
        <dbReference type="ARBA" id="ARBA00048387"/>
    </source>
</evidence>
<comment type="catalytic activity">
    <reaction evidence="28">
        <text>4-hydroxynonanal + NADP(+) = (E)-4-hydroxynon-2-enal + NADPH + H(+)</text>
        <dbReference type="Rhea" id="RHEA:64736"/>
        <dbReference type="ChEBI" id="CHEBI:15378"/>
        <dbReference type="ChEBI" id="CHEBI:57783"/>
        <dbReference type="ChEBI" id="CHEBI:58349"/>
        <dbReference type="ChEBI" id="CHEBI:58968"/>
        <dbReference type="ChEBI" id="CHEBI:156112"/>
    </reaction>
    <physiologicalReaction direction="right-to-left" evidence="28">
        <dbReference type="Rhea" id="RHEA:64738"/>
    </physiologicalReaction>
</comment>
<comment type="catalytic activity">
    <reaction evidence="27">
        <text>13,14-dihydro-15-oxo-PGF2alpha + NADP(+) = 15-oxoprostaglandin F2alpha + NADPH + H(+)</text>
        <dbReference type="Rhea" id="RHEA:50588"/>
        <dbReference type="ChEBI" id="CHEBI:15378"/>
        <dbReference type="ChEBI" id="CHEBI:57783"/>
        <dbReference type="ChEBI" id="CHEBI:58349"/>
        <dbReference type="ChEBI" id="CHEBI:133374"/>
        <dbReference type="ChEBI" id="CHEBI:133409"/>
    </reaction>
    <physiologicalReaction direction="right-to-left" evidence="27">
        <dbReference type="Rhea" id="RHEA:50590"/>
    </physiologicalReaction>
</comment>
<evidence type="ECO:0000256" key="27">
    <source>
        <dbReference type="ARBA" id="ARBA00048290"/>
    </source>
</evidence>
<dbReference type="Pfam" id="PF00107">
    <property type="entry name" value="ADH_zinc_N"/>
    <property type="match status" value="1"/>
</dbReference>
<dbReference type="PANTHER" id="PTHR43205">
    <property type="entry name" value="PROSTAGLANDIN REDUCTASE"/>
    <property type="match status" value="1"/>
</dbReference>
<evidence type="ECO:0000256" key="14">
    <source>
        <dbReference type="ARBA" id="ARBA00023098"/>
    </source>
</evidence>
<dbReference type="SMART" id="SM00829">
    <property type="entry name" value="PKS_ER"/>
    <property type="match status" value="1"/>
</dbReference>
<evidence type="ECO:0000256" key="31">
    <source>
        <dbReference type="ARBA" id="ARBA00049068"/>
    </source>
</evidence>
<evidence type="ECO:0000256" key="20">
    <source>
        <dbReference type="ARBA" id="ARBA00047461"/>
    </source>
</evidence>
<comment type="catalytic activity">
    <reaction evidence="20">
        <text>octanal + NADP(+) = (2E)-octenal + NADPH + H(+)</text>
        <dbReference type="Rhea" id="RHEA:50780"/>
        <dbReference type="ChEBI" id="CHEBI:15378"/>
        <dbReference type="ChEBI" id="CHEBI:17935"/>
        <dbReference type="ChEBI" id="CHEBI:57783"/>
        <dbReference type="ChEBI" id="CHEBI:58349"/>
        <dbReference type="ChEBI" id="CHEBI:61748"/>
    </reaction>
    <physiologicalReaction direction="right-to-left" evidence="20">
        <dbReference type="Rhea" id="RHEA:50782"/>
    </physiologicalReaction>
</comment>
<evidence type="ECO:0000313" key="37">
    <source>
        <dbReference type="Proteomes" id="UP000494256"/>
    </source>
</evidence>
<dbReference type="PANTHER" id="PTHR43205:SF7">
    <property type="entry name" value="PROSTAGLANDIN REDUCTASE 1"/>
    <property type="match status" value="1"/>
</dbReference>
<comment type="catalytic activity">
    <reaction evidence="24">
        <text>13,14-dihydro-15-oxo-prostaglandin F1alpha + NADP(+) = 15-oxoprostaglandin F1alpha + NADPH + H(+)</text>
        <dbReference type="Rhea" id="RHEA:50592"/>
        <dbReference type="ChEBI" id="CHEBI:15378"/>
        <dbReference type="ChEBI" id="CHEBI:57783"/>
        <dbReference type="ChEBI" id="CHEBI:58349"/>
        <dbReference type="ChEBI" id="CHEBI:79072"/>
        <dbReference type="ChEBI" id="CHEBI:133411"/>
    </reaction>
    <physiologicalReaction direction="right-to-left" evidence="24">
        <dbReference type="Rhea" id="RHEA:50594"/>
    </physiologicalReaction>
</comment>
<evidence type="ECO:0000256" key="13">
    <source>
        <dbReference type="ARBA" id="ARBA00023002"/>
    </source>
</evidence>
<proteinExistence type="inferred from homology"/>
<evidence type="ECO:0000256" key="24">
    <source>
        <dbReference type="ARBA" id="ARBA00047878"/>
    </source>
</evidence>
<evidence type="ECO:0000259" key="35">
    <source>
        <dbReference type="SMART" id="SM00829"/>
    </source>
</evidence>
<dbReference type="CDD" id="cd08294">
    <property type="entry name" value="leukotriene_B4_DH_like"/>
    <property type="match status" value="1"/>
</dbReference>
<keyword evidence="10" id="KW-0276">Fatty acid metabolism</keyword>
<keyword evidence="8" id="KW-0644">Prostaglandin metabolism</keyword>
<evidence type="ECO:0000256" key="15">
    <source>
        <dbReference type="ARBA" id="ARBA00023278"/>
    </source>
</evidence>
<dbReference type="SUPFAM" id="SSF51735">
    <property type="entry name" value="NAD(P)-binding Rossmann-fold domains"/>
    <property type="match status" value="1"/>
</dbReference>
<evidence type="ECO:0000256" key="33">
    <source>
        <dbReference type="ARBA" id="ARBA00049179"/>
    </source>
</evidence>
<comment type="similarity">
    <text evidence="2">Belongs to the NADP-dependent oxidoreductase L4BD family.</text>
</comment>
<comment type="catalytic activity">
    <reaction evidence="30">
        <text>6-trans-leukotriene B4 + NADP(+) = 12-oxo-(5S)-hydroxy-(6E,8E,10E,14Z)-eicosatetraenoate + NADPH + H(+)</text>
        <dbReference type="Rhea" id="RHEA:51204"/>
        <dbReference type="ChEBI" id="CHEBI:15378"/>
        <dbReference type="ChEBI" id="CHEBI:57783"/>
        <dbReference type="ChEBI" id="CHEBI:58349"/>
        <dbReference type="ChEBI" id="CHEBI:90723"/>
        <dbReference type="ChEBI" id="CHEBI:133974"/>
    </reaction>
    <physiologicalReaction direction="left-to-right" evidence="30">
        <dbReference type="Rhea" id="RHEA:51205"/>
    </physiologicalReaction>
</comment>
<dbReference type="GO" id="GO:0032440">
    <property type="term" value="F:2-alkenal reductase [NAD(P)H] activity"/>
    <property type="evidence" value="ECO:0007669"/>
    <property type="project" value="UniProtKB-EC"/>
</dbReference>
<reference evidence="36 37" key="1">
    <citation type="submission" date="2020-04" db="EMBL/GenBank/DDBJ databases">
        <authorList>
            <person name="Wallbank WR R."/>
            <person name="Pardo Diaz C."/>
            <person name="Kozak K."/>
            <person name="Martin S."/>
            <person name="Jiggins C."/>
            <person name="Moest M."/>
            <person name="Warren A I."/>
            <person name="Byers J.R.P. K."/>
            <person name="Montejo-Kovacevich G."/>
            <person name="Yen C E."/>
        </authorList>
    </citation>
    <scope>NUCLEOTIDE SEQUENCE [LARGE SCALE GENOMIC DNA]</scope>
</reference>
<dbReference type="InterPro" id="IPR011032">
    <property type="entry name" value="GroES-like_sf"/>
</dbReference>
<evidence type="ECO:0000256" key="2">
    <source>
        <dbReference type="ARBA" id="ARBA00010460"/>
    </source>
</evidence>
<comment type="catalytic activity">
    <reaction evidence="23">
        <text>leukotriene B4 + NADP(+) = 12-oxo-leukotriene B4 + NADPH + H(+)</text>
        <dbReference type="Rhea" id="RHEA:50608"/>
        <dbReference type="ChEBI" id="CHEBI:15378"/>
        <dbReference type="ChEBI" id="CHEBI:57461"/>
        <dbReference type="ChEBI" id="CHEBI:57783"/>
        <dbReference type="ChEBI" id="CHEBI:58349"/>
        <dbReference type="ChEBI" id="CHEBI:133309"/>
    </reaction>
    <physiologicalReaction direction="left-to-right" evidence="23">
        <dbReference type="Rhea" id="RHEA:50609"/>
    </physiologicalReaction>
</comment>
<dbReference type="Proteomes" id="UP000494256">
    <property type="component" value="Unassembled WGS sequence"/>
</dbReference>
<comment type="caution">
    <text evidence="36">The sequence shown here is derived from an EMBL/GenBank/DDBJ whole genome shotgun (WGS) entry which is preliminary data.</text>
</comment>
<evidence type="ECO:0000256" key="1">
    <source>
        <dbReference type="ARBA" id="ARBA00004496"/>
    </source>
</evidence>
<evidence type="ECO:0000256" key="16">
    <source>
        <dbReference type="ARBA" id="ARBA00031851"/>
    </source>
</evidence>
<accession>A0A8S1B134</accession>
<evidence type="ECO:0000256" key="6">
    <source>
        <dbReference type="ARBA" id="ARBA00020651"/>
    </source>
</evidence>
<evidence type="ECO:0000256" key="12">
    <source>
        <dbReference type="ARBA" id="ARBA00022990"/>
    </source>
</evidence>
<sequence>MLPVHSLVVIKLTVRRTLASFPGIISLVTMVTARRYFVTKHFEGDPKRSDFKLVEYELPKLRDGDILVKVEWVSVDPYMRAYNNRYIVPYKEFGYQIGIIQESKNPDYPVGTRIVSHQGWCDYYVMNPDIKTGQYDFGLVDFGHYKLPDLQGLPISYGIGVIGMPGATAYFGLLEICKPKAGETVVVTTAAGGVGSIVGQIAKIMGCRVIGFTRNDEKVQWLEKGLGFDRAFNYQTVDVTAALKNAAPDGVDCYFDNVGGDLSFLIMNQMNTCGRVAICGSACSYNDDPSKMTQTTILQPLILSKQLKVEGFVVFRWSERWPEAFEQLIKWIKSGQLKVREQITEGLDNVFDAFYSMLSGKNFGKAVVKV</sequence>
<dbReference type="InterPro" id="IPR045010">
    <property type="entry name" value="MDR_fam"/>
</dbReference>
<keyword evidence="12" id="KW-0007">Acetylation</keyword>